<organism evidence="1 2">
    <name type="scientific">Panagrolaimus sp. ES5</name>
    <dbReference type="NCBI Taxonomy" id="591445"/>
    <lineage>
        <taxon>Eukaryota</taxon>
        <taxon>Metazoa</taxon>
        <taxon>Ecdysozoa</taxon>
        <taxon>Nematoda</taxon>
        <taxon>Chromadorea</taxon>
        <taxon>Rhabditida</taxon>
        <taxon>Tylenchina</taxon>
        <taxon>Panagrolaimomorpha</taxon>
        <taxon>Panagrolaimoidea</taxon>
        <taxon>Panagrolaimidae</taxon>
        <taxon>Panagrolaimus</taxon>
    </lineage>
</organism>
<protein>
    <submittedName>
        <fullName evidence="2">N-acetyltransferase domain-containing protein</fullName>
    </submittedName>
</protein>
<name>A0AC34GQW4_9BILA</name>
<dbReference type="Proteomes" id="UP000887579">
    <property type="component" value="Unplaced"/>
</dbReference>
<sequence>MSQNNISDEYDFIPLIRRQEYIEDCINLLNQEWPRSYAARENSLKRAMNEVPDLSLILLTKLDQKLIGHARICILPLNLKGCWVESVIIHDTLRGKGIGKILMQLIEEKAKELGYNEIYLSTEDKEQFYKRCGYFECAPLLNAGAASKLMKHCGLDKLLKPKISSNVLTSSTLKIPQTISSQNLPPPPPPPIQISKPQSKSKTYFHKKIQ</sequence>
<evidence type="ECO:0000313" key="1">
    <source>
        <dbReference type="Proteomes" id="UP000887579"/>
    </source>
</evidence>
<accession>A0AC34GQW4</accession>
<evidence type="ECO:0000313" key="2">
    <source>
        <dbReference type="WBParaSite" id="ES5_v2.g6875.t1"/>
    </source>
</evidence>
<dbReference type="WBParaSite" id="ES5_v2.g6875.t1">
    <property type="protein sequence ID" value="ES5_v2.g6875.t1"/>
    <property type="gene ID" value="ES5_v2.g6875"/>
</dbReference>
<proteinExistence type="predicted"/>
<reference evidence="2" key="1">
    <citation type="submission" date="2022-11" db="UniProtKB">
        <authorList>
            <consortium name="WormBaseParasite"/>
        </authorList>
    </citation>
    <scope>IDENTIFICATION</scope>
</reference>